<feature type="region of interest" description="Disordered" evidence="1">
    <location>
        <begin position="868"/>
        <end position="932"/>
    </location>
</feature>
<reference evidence="2" key="2">
    <citation type="journal article" date="2023" name="IMA Fungus">
        <title>Comparative genomic study of the Penicillium genus elucidates a diverse pangenome and 15 lateral gene transfer events.</title>
        <authorList>
            <person name="Petersen C."/>
            <person name="Sorensen T."/>
            <person name="Nielsen M.R."/>
            <person name="Sondergaard T.E."/>
            <person name="Sorensen J.L."/>
            <person name="Fitzpatrick D.A."/>
            <person name="Frisvad J.C."/>
            <person name="Nielsen K.L."/>
        </authorList>
    </citation>
    <scope>NUCLEOTIDE SEQUENCE</scope>
    <source>
        <strain evidence="2">IBT 16125</strain>
    </source>
</reference>
<protein>
    <recommendedName>
        <fullName evidence="4">Cytokinesis regulator</fullName>
    </recommendedName>
</protein>
<dbReference type="PANTHER" id="PTHR35140">
    <property type="entry name" value="MITOTIC CHECK POINT PROTEIN BFA1"/>
    <property type="match status" value="1"/>
</dbReference>
<sequence length="987" mass="106878">MELPATQGRPRGMDEIIECWDDDDDLQFNDGIQFRAASSTGSVTNSSFRPSGHRDSISSRRSARSDLDSNAGDEDWQVLLHGNDDFSKEEALASAKHAGIPIPSDIPSSALIGGAIKRLSARKSKRTFVDDWSDDVELPVPGAVLELKTPQDNAFPESLRQISSAATSPVKSTASPPWNDDISTRLQAAFSPLDRFQDENHSPMDQNVPTIKAPTPRSPEKNPVSMAGCGPAGDREIDDFDEDLELPPDHQPLQLSHRKDRAEVSSPILDDFDLEWSEGSIGVRVGGTARDGRSLPSSSISIASPSVSSCLTAESEEDGLDGVLFPDGPLDFTASLKRRQEAQTPEIPIKDEAIQKAPSSPDADDFFSGLEVDHGRAFASGKMTLNPNVKCKTEWPSSPTRRPATTLTFTNASGGSPRTRIPRLSGHERTHSTHLETVSESGAPLSKFRRSQSRLGHSSQSSVSSLPATGTKSPSPTPSTSTRRLLGSRATRESPTLAESEGPSRQLRTKRSLPSIRGTTSATSALASQRTPSHQDGTVRASFNRPKTPVERTAALDGRPSVRRVQAPFIAGASERKPQNASVKTYRSSRRTNSDSSSDLLSPQSTFSRLSRPSRPESLRLSFGESGTETTGSTTKRTLTKPTRRRNFGDGTELESFDDLPTSASSESKFTKNPAGRGAPRSVRSRLSQSRITPPIESPTQSTPPSVSKPLNPTPRFARDTNASRNAREQRIASMNSRTRDTTPLSSLNSNWKPHPVVSRISPSAAPVRSRKSKPVTKSSSKPHLIKPLGSGVHDAKSVKGMRYNPSTFRWEGNENIVQDFDIATAPKSPKSAPALITNVGPLHNVQAVGGMVFDPQRMCWLKASTLESGGHGGAAPEDEDDVFAGLDDLDDDKNAGPTRRSSGAVEDLSSHAPGGEDASAGESSDDCPITEEFDVGPEFIRRQRAEEEKWRRKVAKWIGPARGDREQHWRWTIRDLVAEDTGHVIG</sequence>
<feature type="compositionally biased region" description="Polar residues" evidence="1">
    <location>
        <begin position="38"/>
        <end position="49"/>
    </location>
</feature>
<feature type="compositionally biased region" description="Low complexity" evidence="1">
    <location>
        <begin position="619"/>
        <end position="637"/>
    </location>
</feature>
<name>A0AAD6G621_9EURO</name>
<dbReference type="PANTHER" id="PTHR35140:SF1">
    <property type="entry name" value="MITOTIC CHECK POINT PROTEIN BFA1"/>
    <property type="match status" value="1"/>
</dbReference>
<reference evidence="2" key="1">
    <citation type="submission" date="2022-12" db="EMBL/GenBank/DDBJ databases">
        <authorList>
            <person name="Petersen C."/>
        </authorList>
    </citation>
    <scope>NUCLEOTIDE SEQUENCE</scope>
    <source>
        <strain evidence="2">IBT 16125</strain>
    </source>
</reference>
<feature type="region of interest" description="Disordered" evidence="1">
    <location>
        <begin position="38"/>
        <end position="70"/>
    </location>
</feature>
<feature type="compositionally biased region" description="Acidic residues" evidence="1">
    <location>
        <begin position="236"/>
        <end position="246"/>
    </location>
</feature>
<dbReference type="GO" id="GO:0044732">
    <property type="term" value="C:mitotic spindle pole body"/>
    <property type="evidence" value="ECO:0007669"/>
    <property type="project" value="TreeGrafter"/>
</dbReference>
<dbReference type="GO" id="GO:0005096">
    <property type="term" value="F:GTPase activator activity"/>
    <property type="evidence" value="ECO:0007669"/>
    <property type="project" value="InterPro"/>
</dbReference>
<feature type="region of interest" description="Disordered" evidence="1">
    <location>
        <begin position="336"/>
        <end position="368"/>
    </location>
</feature>
<organism evidence="2 3">
    <name type="scientific">Penicillium daleae</name>
    <dbReference type="NCBI Taxonomy" id="63821"/>
    <lineage>
        <taxon>Eukaryota</taxon>
        <taxon>Fungi</taxon>
        <taxon>Dikarya</taxon>
        <taxon>Ascomycota</taxon>
        <taxon>Pezizomycotina</taxon>
        <taxon>Eurotiomycetes</taxon>
        <taxon>Eurotiomycetidae</taxon>
        <taxon>Eurotiales</taxon>
        <taxon>Aspergillaceae</taxon>
        <taxon>Penicillium</taxon>
    </lineage>
</organism>
<feature type="region of interest" description="Disordered" evidence="1">
    <location>
        <begin position="196"/>
        <end position="263"/>
    </location>
</feature>
<dbReference type="AlphaFoldDB" id="A0AAD6G621"/>
<proteinExistence type="predicted"/>
<feature type="compositionally biased region" description="Acidic residues" evidence="1">
    <location>
        <begin position="877"/>
        <end position="892"/>
    </location>
</feature>
<feature type="compositionally biased region" description="Basic and acidic residues" evidence="1">
    <location>
        <begin position="425"/>
        <end position="434"/>
    </location>
</feature>
<evidence type="ECO:0000313" key="2">
    <source>
        <dbReference type="EMBL" id="KAJ5461064.1"/>
    </source>
</evidence>
<feature type="compositionally biased region" description="Low complexity" evidence="1">
    <location>
        <begin position="594"/>
        <end position="613"/>
    </location>
</feature>
<feature type="region of interest" description="Disordered" evidence="1">
    <location>
        <begin position="389"/>
        <end position="798"/>
    </location>
</feature>
<dbReference type="InterPro" id="IPR034586">
    <property type="entry name" value="Bfa1/Byr4"/>
</dbReference>
<feature type="compositionally biased region" description="Low complexity" evidence="1">
    <location>
        <begin position="453"/>
        <end position="482"/>
    </location>
</feature>
<dbReference type="GO" id="GO:1990334">
    <property type="term" value="C:Bfa1-Bub2 complex"/>
    <property type="evidence" value="ECO:0007669"/>
    <property type="project" value="InterPro"/>
</dbReference>
<feature type="compositionally biased region" description="Polar residues" evidence="1">
    <location>
        <begin position="733"/>
        <end position="752"/>
    </location>
</feature>
<evidence type="ECO:0008006" key="4">
    <source>
        <dbReference type="Google" id="ProtNLM"/>
    </source>
</evidence>
<feature type="compositionally biased region" description="Polar residues" evidence="1">
    <location>
        <begin position="395"/>
        <end position="416"/>
    </location>
</feature>
<comment type="caution">
    <text evidence="2">The sequence shown here is derived from an EMBL/GenBank/DDBJ whole genome shotgun (WGS) entry which is preliminary data.</text>
</comment>
<dbReference type="Proteomes" id="UP001213681">
    <property type="component" value="Unassembled WGS sequence"/>
</dbReference>
<dbReference type="EMBL" id="JAPVEA010000002">
    <property type="protein sequence ID" value="KAJ5461064.1"/>
    <property type="molecule type" value="Genomic_DNA"/>
</dbReference>
<dbReference type="RefSeq" id="XP_056770106.1">
    <property type="nucleotide sequence ID" value="XM_056905999.1"/>
</dbReference>
<accession>A0AAD6G621</accession>
<keyword evidence="3" id="KW-1185">Reference proteome</keyword>
<dbReference type="GeneID" id="81596242"/>
<evidence type="ECO:0000313" key="3">
    <source>
        <dbReference type="Proteomes" id="UP001213681"/>
    </source>
</evidence>
<feature type="compositionally biased region" description="Basic and acidic residues" evidence="1">
    <location>
        <begin position="52"/>
        <end position="67"/>
    </location>
</feature>
<dbReference type="GO" id="GO:0031578">
    <property type="term" value="P:mitotic spindle orientation checkpoint signaling"/>
    <property type="evidence" value="ECO:0007669"/>
    <property type="project" value="TreeGrafter"/>
</dbReference>
<gene>
    <name evidence="2" type="ORF">N7458_002616</name>
</gene>
<feature type="compositionally biased region" description="Polar residues" evidence="1">
    <location>
        <begin position="685"/>
        <end position="711"/>
    </location>
</feature>
<evidence type="ECO:0000256" key="1">
    <source>
        <dbReference type="SAM" id="MobiDB-lite"/>
    </source>
</evidence>
<feature type="compositionally biased region" description="Polar residues" evidence="1">
    <location>
        <begin position="517"/>
        <end position="536"/>
    </location>
</feature>